<gene>
    <name evidence="3" type="ORF">QN277_021353</name>
</gene>
<dbReference type="Pfam" id="PF00403">
    <property type="entry name" value="HMA"/>
    <property type="match status" value="2"/>
</dbReference>
<dbReference type="InterPro" id="IPR006121">
    <property type="entry name" value="HMA_dom"/>
</dbReference>
<name>A0AAE1KEF4_9FABA</name>
<feature type="compositionally biased region" description="Basic and acidic residues" evidence="1">
    <location>
        <begin position="98"/>
        <end position="135"/>
    </location>
</feature>
<reference evidence="3" key="1">
    <citation type="submission" date="2023-10" db="EMBL/GenBank/DDBJ databases">
        <title>Chromosome-level genome of the transformable northern wattle, Acacia crassicarpa.</title>
        <authorList>
            <person name="Massaro I."/>
            <person name="Sinha N.R."/>
            <person name="Poethig S."/>
            <person name="Leichty A.R."/>
        </authorList>
    </citation>
    <scope>NUCLEOTIDE SEQUENCE</scope>
    <source>
        <strain evidence="3">Acra3RX</strain>
        <tissue evidence="3">Leaf</tissue>
    </source>
</reference>
<feature type="domain" description="HMA" evidence="2">
    <location>
        <begin position="135"/>
        <end position="198"/>
    </location>
</feature>
<dbReference type="PANTHER" id="PTHR46413:SF14">
    <property type="entry name" value="HEAVY METAL-ASSOCIATED DOMAIN PROTEIN"/>
    <property type="match status" value="1"/>
</dbReference>
<feature type="compositionally biased region" description="Basic and acidic residues" evidence="1">
    <location>
        <begin position="197"/>
        <end position="235"/>
    </location>
</feature>
<organism evidence="3 4">
    <name type="scientific">Acacia crassicarpa</name>
    <name type="common">northern wattle</name>
    <dbReference type="NCBI Taxonomy" id="499986"/>
    <lineage>
        <taxon>Eukaryota</taxon>
        <taxon>Viridiplantae</taxon>
        <taxon>Streptophyta</taxon>
        <taxon>Embryophyta</taxon>
        <taxon>Tracheophyta</taxon>
        <taxon>Spermatophyta</taxon>
        <taxon>Magnoliopsida</taxon>
        <taxon>eudicotyledons</taxon>
        <taxon>Gunneridae</taxon>
        <taxon>Pentapetalae</taxon>
        <taxon>rosids</taxon>
        <taxon>fabids</taxon>
        <taxon>Fabales</taxon>
        <taxon>Fabaceae</taxon>
        <taxon>Caesalpinioideae</taxon>
        <taxon>mimosoid clade</taxon>
        <taxon>Acacieae</taxon>
        <taxon>Acacia</taxon>
    </lineage>
</organism>
<proteinExistence type="predicted"/>
<dbReference type="SUPFAM" id="SSF55008">
    <property type="entry name" value="HMA, heavy metal-associated domain"/>
    <property type="match status" value="2"/>
</dbReference>
<feature type="region of interest" description="Disordered" evidence="1">
    <location>
        <begin position="87"/>
        <end position="136"/>
    </location>
</feature>
<dbReference type="GO" id="GO:0046872">
    <property type="term" value="F:metal ion binding"/>
    <property type="evidence" value="ECO:0007669"/>
    <property type="project" value="InterPro"/>
</dbReference>
<comment type="caution">
    <text evidence="3">The sequence shown here is derived from an EMBL/GenBank/DDBJ whole genome shotgun (WGS) entry which is preliminary data.</text>
</comment>
<dbReference type="InterPro" id="IPR036163">
    <property type="entry name" value="HMA_dom_sf"/>
</dbReference>
<dbReference type="PROSITE" id="PS50846">
    <property type="entry name" value="HMA_2"/>
    <property type="match status" value="2"/>
</dbReference>
<feature type="region of interest" description="Disordered" evidence="1">
    <location>
        <begin position="310"/>
        <end position="336"/>
    </location>
</feature>
<dbReference type="Gene3D" id="3.30.70.100">
    <property type="match status" value="2"/>
</dbReference>
<evidence type="ECO:0000259" key="2">
    <source>
        <dbReference type="PROSITE" id="PS50846"/>
    </source>
</evidence>
<evidence type="ECO:0000256" key="1">
    <source>
        <dbReference type="SAM" id="MobiDB-lite"/>
    </source>
</evidence>
<feature type="region of interest" description="Disordered" evidence="1">
    <location>
        <begin position="197"/>
        <end position="252"/>
    </location>
</feature>
<dbReference type="EMBL" id="JAWXYG010000005">
    <property type="protein sequence ID" value="KAK4272854.1"/>
    <property type="molecule type" value="Genomic_DNA"/>
</dbReference>
<feature type="region of interest" description="Disordered" evidence="1">
    <location>
        <begin position="1"/>
        <end position="28"/>
    </location>
</feature>
<evidence type="ECO:0000313" key="4">
    <source>
        <dbReference type="Proteomes" id="UP001293593"/>
    </source>
</evidence>
<protein>
    <recommendedName>
        <fullName evidence="2">HMA domain-containing protein</fullName>
    </recommendedName>
</protein>
<evidence type="ECO:0000313" key="3">
    <source>
        <dbReference type="EMBL" id="KAK4272854.1"/>
    </source>
</evidence>
<keyword evidence="4" id="KW-1185">Reference proteome</keyword>
<feature type="compositionally biased region" description="Polar residues" evidence="1">
    <location>
        <begin position="326"/>
        <end position="336"/>
    </location>
</feature>
<feature type="compositionally biased region" description="Basic and acidic residues" evidence="1">
    <location>
        <begin position="1"/>
        <end position="26"/>
    </location>
</feature>
<dbReference type="CDD" id="cd00371">
    <property type="entry name" value="HMA"/>
    <property type="match status" value="2"/>
</dbReference>
<feature type="compositionally biased region" description="Basic and acidic residues" evidence="1">
    <location>
        <begin position="243"/>
        <end position="252"/>
    </location>
</feature>
<dbReference type="Proteomes" id="UP001293593">
    <property type="component" value="Unassembled WGS sequence"/>
</dbReference>
<accession>A0AAE1KEF4</accession>
<feature type="domain" description="HMA" evidence="2">
    <location>
        <begin position="27"/>
        <end position="95"/>
    </location>
</feature>
<dbReference type="PANTHER" id="PTHR46413">
    <property type="entry name" value="HEAVY METAL-ASSOCIATED ISOPRENYLATED PLANT PROTEIN 6"/>
    <property type="match status" value="1"/>
</dbReference>
<dbReference type="InterPro" id="IPR044594">
    <property type="entry name" value="HIPP01/3/5/6"/>
</dbReference>
<dbReference type="AlphaFoldDB" id="A0AAE1KEF4"/>
<sequence length="336" mass="37255">MGEQKVEESKNESEKKPEPEAKKEEAPIPIVLKLDMHCEGCVKKIKRSVRHLGGVQDVKADMSSNKLTVFGEVDPTLVQAKLAEKTKKKVELVSAPPPKKDAAADKKSDEKPPEKKAEEKKPDEKKPEEDKKPKESTVVLKIRLHCDGCISKIRRIILKIKGVESVAIDGAKDLVAVKGTMDVNELTPYLKDKLKRNVEVVPPPKKEEDKKEKDGGGEKKEAKEGGGGEKKEAEAKPAAGGDGGEKKEEEAPKMEVSKMEYYGFPPPTYWYNEHVASEPGYAMEVHPGYVNQGYYGNPGYVHQGYPNPVPPPPFYMQQDPHPQMFSDENPNACSVM</sequence>